<name>A0A8H7SUH6_9FUNG</name>
<organism evidence="2 3">
    <name type="scientific">Thamnidium elegans</name>
    <dbReference type="NCBI Taxonomy" id="101142"/>
    <lineage>
        <taxon>Eukaryota</taxon>
        <taxon>Fungi</taxon>
        <taxon>Fungi incertae sedis</taxon>
        <taxon>Mucoromycota</taxon>
        <taxon>Mucoromycotina</taxon>
        <taxon>Mucoromycetes</taxon>
        <taxon>Mucorales</taxon>
        <taxon>Mucorineae</taxon>
        <taxon>Mucoraceae</taxon>
        <taxon>Thamnidium</taxon>
    </lineage>
</organism>
<protein>
    <submittedName>
        <fullName evidence="2">Uncharacterized protein</fullName>
    </submittedName>
</protein>
<gene>
    <name evidence="2" type="ORF">INT48_001030</name>
</gene>
<feature type="compositionally biased region" description="Basic and acidic residues" evidence="1">
    <location>
        <begin position="250"/>
        <end position="277"/>
    </location>
</feature>
<sequence length="368" mass="41405">MNPNKRSLAPAKIAPKEASYCTNPNTQYSIASKEVNPSTNPNTRSLTTTKIAPKEASSSTNSNTRLSSLTKIAPKAASSSPNPYTRYLTTTDVASKETSSFTNSDTRSLTTSNIPSIEASSSATGIVPSIKKKKQVSWYEDNDSTREFCSYDLLIQFLLKDNGKEHDIYTGKLEGKKIEVIDRAVKYFNGRGYTHRKGPSTKSKLETIFKAYTIANEKENSPLFRQIDPSRQDAILEGICRGYKRIKEHRENTAREETITVSREVRPRSPEVLRKEEESDVGSDGSGEEEQRRPKKKAKLSALDLQKNHIADALKVHQAMKREQYAHERKEAIRKIKMQLPEMLMKGIEYDIAKGIVDDILSSYKSEE</sequence>
<comment type="caution">
    <text evidence="2">The sequence shown here is derived from an EMBL/GenBank/DDBJ whole genome shotgun (WGS) entry which is preliminary data.</text>
</comment>
<proteinExistence type="predicted"/>
<feature type="compositionally biased region" description="Polar residues" evidence="1">
    <location>
        <begin position="20"/>
        <end position="50"/>
    </location>
</feature>
<dbReference type="EMBL" id="JAEPRE010000027">
    <property type="protein sequence ID" value="KAG2235804.1"/>
    <property type="molecule type" value="Genomic_DNA"/>
</dbReference>
<keyword evidence="3" id="KW-1185">Reference proteome</keyword>
<feature type="compositionally biased region" description="Low complexity" evidence="1">
    <location>
        <begin position="57"/>
        <end position="70"/>
    </location>
</feature>
<evidence type="ECO:0000256" key="1">
    <source>
        <dbReference type="SAM" id="MobiDB-lite"/>
    </source>
</evidence>
<reference evidence="2" key="1">
    <citation type="submission" date="2021-01" db="EMBL/GenBank/DDBJ databases">
        <title>Metabolic potential, ecology and presence of endohyphal bacteria is reflected in genomic diversity of Mucoromycotina.</title>
        <authorList>
            <person name="Muszewska A."/>
            <person name="Okrasinska A."/>
            <person name="Steczkiewicz K."/>
            <person name="Drgas O."/>
            <person name="Orlowska M."/>
            <person name="Perlinska-Lenart U."/>
            <person name="Aleksandrzak-Piekarczyk T."/>
            <person name="Szatraj K."/>
            <person name="Zielenkiewicz U."/>
            <person name="Pilsyk S."/>
            <person name="Malc E."/>
            <person name="Mieczkowski P."/>
            <person name="Kruszewska J.S."/>
            <person name="Biernat P."/>
            <person name="Pawlowska J."/>
        </authorList>
    </citation>
    <scope>NUCLEOTIDE SEQUENCE</scope>
    <source>
        <strain evidence="2">WA0000018081</strain>
    </source>
</reference>
<dbReference type="AlphaFoldDB" id="A0A8H7SUH6"/>
<evidence type="ECO:0000313" key="2">
    <source>
        <dbReference type="EMBL" id="KAG2235804.1"/>
    </source>
</evidence>
<accession>A0A8H7SUH6</accession>
<evidence type="ECO:0000313" key="3">
    <source>
        <dbReference type="Proteomes" id="UP000613177"/>
    </source>
</evidence>
<dbReference type="Proteomes" id="UP000613177">
    <property type="component" value="Unassembled WGS sequence"/>
</dbReference>
<feature type="region of interest" description="Disordered" evidence="1">
    <location>
        <begin position="1"/>
        <end position="84"/>
    </location>
</feature>
<feature type="region of interest" description="Disordered" evidence="1">
    <location>
        <begin position="250"/>
        <end position="299"/>
    </location>
</feature>